<keyword evidence="2" id="KW-0175">Coiled coil</keyword>
<dbReference type="GO" id="GO:0005509">
    <property type="term" value="F:calcium ion binding"/>
    <property type="evidence" value="ECO:0007669"/>
    <property type="project" value="UniProtKB-UniRule"/>
</dbReference>
<comment type="caution">
    <text evidence="4">The sequence shown here is derived from an EMBL/GenBank/DDBJ whole genome shotgun (WGS) entry which is preliminary data.</text>
</comment>
<dbReference type="Gene3D" id="2.60.40.60">
    <property type="entry name" value="Cadherins"/>
    <property type="match status" value="1"/>
</dbReference>
<dbReference type="Proteomes" id="UP001562425">
    <property type="component" value="Unassembled WGS sequence"/>
</dbReference>
<evidence type="ECO:0000259" key="3">
    <source>
        <dbReference type="PROSITE" id="PS50268"/>
    </source>
</evidence>
<sequence>MAIVWIKSGVGNSLAPSCILWVDSFFFERVLETSYHGLIKENETFVEITPLIKVDETKICGFHIIKKNKEIPFQIELVNELGILKAKKSLNCEKRKNYKFDITAVFCDGSHSKSASVHISVIDINEYSPTFLQPSYVTESSKENKAAADQNISQQLEEINAKLAKLDSLEKLNKDLLTKLLKLSQRVDAVTVENRKLKQEVVDLKQAQLQKEVLIKGFKLEQPKQHLEAFNKVCELVGFEASKDVEEVRPLVFKQNKRTDAVLVKFWRVQDKQRFIGCVRALKRPVTPAELNIRSQNKFVLVQDHLTPEKLELHRQTWELCKLGLQRPWIYNGSTWTTHPETNKRFRVADSGDLEDLQFILVTAQQTGRKDPALSTEVIVSGN</sequence>
<reference evidence="4 5" key="1">
    <citation type="submission" date="2024-05" db="EMBL/GenBank/DDBJ databases">
        <title>Culex pipiens pipiens assembly and annotation.</title>
        <authorList>
            <person name="Alout H."/>
            <person name="Durand T."/>
        </authorList>
    </citation>
    <scope>NUCLEOTIDE SEQUENCE [LARGE SCALE GENOMIC DNA]</scope>
    <source>
        <strain evidence="4">HA-2024</strain>
        <tissue evidence="4">Whole body</tissue>
    </source>
</reference>
<keyword evidence="5" id="KW-1185">Reference proteome</keyword>
<feature type="coiled-coil region" evidence="2">
    <location>
        <begin position="152"/>
        <end position="207"/>
    </location>
</feature>
<accession>A0ABD1CXN8</accession>
<dbReference type="PROSITE" id="PS50268">
    <property type="entry name" value="CADHERIN_2"/>
    <property type="match status" value="1"/>
</dbReference>
<gene>
    <name evidence="4" type="ORF">pipiens_003454</name>
</gene>
<evidence type="ECO:0000313" key="5">
    <source>
        <dbReference type="Proteomes" id="UP001562425"/>
    </source>
</evidence>
<evidence type="ECO:0000313" key="4">
    <source>
        <dbReference type="EMBL" id="KAL1381215.1"/>
    </source>
</evidence>
<dbReference type="FunFam" id="2.60.40.60:FF:000285">
    <property type="entry name" value="Calsyntenin-1, isoform C"/>
    <property type="match status" value="1"/>
</dbReference>
<keyword evidence="1" id="KW-0106">Calcium</keyword>
<name>A0ABD1CXN8_CULPP</name>
<feature type="domain" description="Cadherin" evidence="3">
    <location>
        <begin position="73"/>
        <end position="131"/>
    </location>
</feature>
<proteinExistence type="predicted"/>
<dbReference type="AlphaFoldDB" id="A0ABD1CXN8"/>
<evidence type="ECO:0000256" key="1">
    <source>
        <dbReference type="PROSITE-ProRule" id="PRU00043"/>
    </source>
</evidence>
<dbReference type="InterPro" id="IPR002126">
    <property type="entry name" value="Cadherin-like_dom"/>
</dbReference>
<dbReference type="SUPFAM" id="SSF49313">
    <property type="entry name" value="Cadherin-like"/>
    <property type="match status" value="1"/>
</dbReference>
<dbReference type="EMBL" id="JBEHCU010008741">
    <property type="protein sequence ID" value="KAL1381215.1"/>
    <property type="molecule type" value="Genomic_DNA"/>
</dbReference>
<dbReference type="PANTHER" id="PTHR14139:SF2">
    <property type="entry name" value="CALSYNTENIN-1"/>
    <property type="match status" value="1"/>
</dbReference>
<organism evidence="4 5">
    <name type="scientific">Culex pipiens pipiens</name>
    <name type="common">Northern house mosquito</name>
    <dbReference type="NCBI Taxonomy" id="38569"/>
    <lineage>
        <taxon>Eukaryota</taxon>
        <taxon>Metazoa</taxon>
        <taxon>Ecdysozoa</taxon>
        <taxon>Arthropoda</taxon>
        <taxon>Hexapoda</taxon>
        <taxon>Insecta</taxon>
        <taxon>Pterygota</taxon>
        <taxon>Neoptera</taxon>
        <taxon>Endopterygota</taxon>
        <taxon>Diptera</taxon>
        <taxon>Nematocera</taxon>
        <taxon>Culicoidea</taxon>
        <taxon>Culicidae</taxon>
        <taxon>Culicinae</taxon>
        <taxon>Culicini</taxon>
        <taxon>Culex</taxon>
        <taxon>Culex</taxon>
    </lineage>
</organism>
<evidence type="ECO:0000256" key="2">
    <source>
        <dbReference type="SAM" id="Coils"/>
    </source>
</evidence>
<dbReference type="InterPro" id="IPR015919">
    <property type="entry name" value="Cadherin-like_sf"/>
</dbReference>
<dbReference type="PANTHER" id="PTHR14139">
    <property type="entry name" value="CALSYNTENIN"/>
    <property type="match status" value="1"/>
</dbReference>
<protein>
    <recommendedName>
        <fullName evidence="3">Cadherin domain-containing protein</fullName>
    </recommendedName>
</protein>
<dbReference type="CDD" id="cd11304">
    <property type="entry name" value="Cadherin_repeat"/>
    <property type="match status" value="1"/>
</dbReference>